<comment type="caution">
    <text evidence="2">The sequence shown here is derived from an EMBL/GenBank/DDBJ whole genome shotgun (WGS) entry which is preliminary data.</text>
</comment>
<feature type="domain" description="Cell wall elongation regulator TseB-like" evidence="1">
    <location>
        <begin position="32"/>
        <end position="74"/>
    </location>
</feature>
<evidence type="ECO:0000313" key="2">
    <source>
        <dbReference type="EMBL" id="KRL98014.1"/>
    </source>
</evidence>
<accession>A0A0R1UY35</accession>
<protein>
    <recommendedName>
        <fullName evidence="1">Cell wall elongation regulator TseB-like domain-containing protein</fullName>
    </recommendedName>
</protein>
<dbReference type="InterPro" id="IPR046350">
    <property type="entry name" value="Cystatin_sf"/>
</dbReference>
<dbReference type="SUPFAM" id="SSF54403">
    <property type="entry name" value="Cystatin/monellin"/>
    <property type="match status" value="2"/>
</dbReference>
<dbReference type="PATRIC" id="fig|1423801.4.peg.988"/>
<evidence type="ECO:0000313" key="3">
    <source>
        <dbReference type="Proteomes" id="UP000051166"/>
    </source>
</evidence>
<gene>
    <name evidence="2" type="ORF">FD50_GL000973</name>
</gene>
<name>A0A0R1UY35_9LACO</name>
<dbReference type="InterPro" id="IPR041401">
    <property type="entry name" value="TseB-like_dom"/>
</dbReference>
<dbReference type="AlphaFoldDB" id="A0A0R1UY35"/>
<dbReference type="Gene3D" id="3.10.450.40">
    <property type="match status" value="2"/>
</dbReference>
<dbReference type="STRING" id="1423801.FD50_GL000973"/>
<evidence type="ECO:0000259" key="1">
    <source>
        <dbReference type="Pfam" id="PF17881"/>
    </source>
</evidence>
<dbReference type="Proteomes" id="UP000051166">
    <property type="component" value="Unassembled WGS sequence"/>
</dbReference>
<dbReference type="EMBL" id="AZFQ01000044">
    <property type="protein sequence ID" value="KRL98014.1"/>
    <property type="molecule type" value="Genomic_DNA"/>
</dbReference>
<organism evidence="2 3">
    <name type="scientific">Liquorilactobacillus satsumensis DSM 16230 = JCM 12392</name>
    <dbReference type="NCBI Taxonomy" id="1423801"/>
    <lineage>
        <taxon>Bacteria</taxon>
        <taxon>Bacillati</taxon>
        <taxon>Bacillota</taxon>
        <taxon>Bacilli</taxon>
        <taxon>Lactobacillales</taxon>
        <taxon>Lactobacillaceae</taxon>
        <taxon>Liquorilactobacillus</taxon>
    </lineage>
</organism>
<proteinExistence type="predicted"/>
<reference evidence="2 3" key="1">
    <citation type="journal article" date="2015" name="Genome Announc.">
        <title>Expanding the biotechnology potential of lactobacilli through comparative genomics of 213 strains and associated genera.</title>
        <authorList>
            <person name="Sun Z."/>
            <person name="Harris H.M."/>
            <person name="McCann A."/>
            <person name="Guo C."/>
            <person name="Argimon S."/>
            <person name="Zhang W."/>
            <person name="Yang X."/>
            <person name="Jeffery I.B."/>
            <person name="Cooney J.C."/>
            <person name="Kagawa T.F."/>
            <person name="Liu W."/>
            <person name="Song Y."/>
            <person name="Salvetti E."/>
            <person name="Wrobel A."/>
            <person name="Rasinkangas P."/>
            <person name="Parkhill J."/>
            <person name="Rea M.C."/>
            <person name="O'Sullivan O."/>
            <person name="Ritari J."/>
            <person name="Douillard F.P."/>
            <person name="Paul Ross R."/>
            <person name="Yang R."/>
            <person name="Briner A.E."/>
            <person name="Felis G.E."/>
            <person name="de Vos W.M."/>
            <person name="Barrangou R."/>
            <person name="Klaenhammer T.R."/>
            <person name="Caufield P.W."/>
            <person name="Cui Y."/>
            <person name="Zhang H."/>
            <person name="O'Toole P.W."/>
        </authorList>
    </citation>
    <scope>NUCLEOTIDE SEQUENCE [LARGE SCALE GENOMIC DNA]</scope>
    <source>
        <strain evidence="2 3">DSM 16230</strain>
    </source>
</reference>
<sequence length="152" mass="16827">MISIAILVVLVCGGLIVYWQAGAPKRAAQANAVSFARKYAGLKNETNFYLFNRKATYFTVAGTNTKGQQVYVIIAKKGGRTVVLNQSAGISEQRASSLVKSQEKSSRVLKTNLGIWQKKPVWEVTYLNRSGKLCYTLFAFKNGKTVKEIQNL</sequence>
<dbReference type="Pfam" id="PF17881">
    <property type="entry name" value="TseB"/>
    <property type="match status" value="1"/>
</dbReference>
<keyword evidence="3" id="KW-1185">Reference proteome</keyword>